<evidence type="ECO:0000256" key="1">
    <source>
        <dbReference type="ARBA" id="ARBA00004141"/>
    </source>
</evidence>
<evidence type="ECO:0000256" key="5">
    <source>
        <dbReference type="SAM" id="Phobius"/>
    </source>
</evidence>
<feature type="transmembrane region" description="Helical" evidence="5">
    <location>
        <begin position="7"/>
        <end position="27"/>
    </location>
</feature>
<keyword evidence="6" id="KW-0489">Methyltransferase</keyword>
<keyword evidence="4 5" id="KW-0472">Membrane</keyword>
<dbReference type="PANTHER" id="PTHR43847:SF1">
    <property type="entry name" value="BLL3993 PROTEIN"/>
    <property type="match status" value="1"/>
</dbReference>
<name>A0A268NWN2_SHOCL</name>
<organism evidence="6 7">
    <name type="scientific">Shouchella clausii</name>
    <name type="common">Alkalihalobacillus clausii</name>
    <dbReference type="NCBI Taxonomy" id="79880"/>
    <lineage>
        <taxon>Bacteria</taxon>
        <taxon>Bacillati</taxon>
        <taxon>Bacillota</taxon>
        <taxon>Bacilli</taxon>
        <taxon>Bacillales</taxon>
        <taxon>Bacillaceae</taxon>
        <taxon>Shouchella</taxon>
    </lineage>
</organism>
<dbReference type="AlphaFoldDB" id="A0A268NWN2"/>
<proteinExistence type="predicted"/>
<evidence type="ECO:0000313" key="7">
    <source>
        <dbReference type="Proteomes" id="UP000216207"/>
    </source>
</evidence>
<evidence type="ECO:0000256" key="3">
    <source>
        <dbReference type="ARBA" id="ARBA00022989"/>
    </source>
</evidence>
<dbReference type="Proteomes" id="UP000216207">
    <property type="component" value="Unassembled WGS sequence"/>
</dbReference>
<dbReference type="Gene3D" id="1.20.120.1630">
    <property type="match status" value="1"/>
</dbReference>
<protein>
    <submittedName>
        <fullName evidence="6">Isoprenylcysteine carboxyl methyltransferase</fullName>
    </submittedName>
</protein>
<dbReference type="InterPro" id="IPR007269">
    <property type="entry name" value="ICMT_MeTrfase"/>
</dbReference>
<dbReference type="EMBL" id="NPCC01000026">
    <property type="protein sequence ID" value="PAE87896.1"/>
    <property type="molecule type" value="Genomic_DNA"/>
</dbReference>
<comment type="subcellular location">
    <subcellularLocation>
        <location evidence="1">Membrane</location>
        <topology evidence="1">Multi-pass membrane protein</topology>
    </subcellularLocation>
</comment>
<keyword evidence="2 5" id="KW-0812">Transmembrane</keyword>
<keyword evidence="6" id="KW-0808">Transferase</keyword>
<evidence type="ECO:0000256" key="4">
    <source>
        <dbReference type="ARBA" id="ARBA00023136"/>
    </source>
</evidence>
<dbReference type="GO" id="GO:0016020">
    <property type="term" value="C:membrane"/>
    <property type="evidence" value="ECO:0007669"/>
    <property type="project" value="UniProtKB-SubCell"/>
</dbReference>
<reference evidence="6 7" key="1">
    <citation type="submission" date="2017-07" db="EMBL/GenBank/DDBJ databases">
        <title>Isolation and whole genome analysis of endospore-forming bacteria from heroin.</title>
        <authorList>
            <person name="Kalinowski J."/>
            <person name="Ahrens B."/>
            <person name="Al-Dilaimi A."/>
            <person name="Winkler A."/>
            <person name="Wibberg D."/>
            <person name="Schleenbecker U."/>
            <person name="Ruckert C."/>
            <person name="Wolfel R."/>
            <person name="Grass G."/>
        </authorList>
    </citation>
    <scope>NUCLEOTIDE SEQUENCE [LARGE SCALE GENOMIC DNA]</scope>
    <source>
        <strain evidence="6 7">7539</strain>
    </source>
</reference>
<feature type="transmembrane region" description="Helical" evidence="5">
    <location>
        <begin position="128"/>
        <end position="154"/>
    </location>
</feature>
<comment type="caution">
    <text evidence="6">The sequence shown here is derived from an EMBL/GenBank/DDBJ whole genome shotgun (WGS) entry which is preliminary data.</text>
</comment>
<feature type="transmembrane region" description="Helical" evidence="5">
    <location>
        <begin position="76"/>
        <end position="94"/>
    </location>
</feature>
<gene>
    <name evidence="6" type="ORF">CHH72_16050</name>
</gene>
<dbReference type="GO" id="GO:0004671">
    <property type="term" value="F:protein C-terminal S-isoprenylcysteine carboxyl O-methyltransferase activity"/>
    <property type="evidence" value="ECO:0007669"/>
    <property type="project" value="InterPro"/>
</dbReference>
<feature type="transmembrane region" description="Helical" evidence="5">
    <location>
        <begin position="47"/>
        <end position="64"/>
    </location>
</feature>
<evidence type="ECO:0000313" key="6">
    <source>
        <dbReference type="EMBL" id="PAE87896.1"/>
    </source>
</evidence>
<dbReference type="PANTHER" id="PTHR43847">
    <property type="entry name" value="BLL3993 PROTEIN"/>
    <property type="match status" value="1"/>
</dbReference>
<keyword evidence="3 5" id="KW-1133">Transmembrane helix</keyword>
<sequence>MGRWPPLTWAYIMMALIIIQRLVEVKIARRNERWLKAQGGVEAGTAHYPWMVALHCGFFISLLIEVTVSNIAFSRWSAIPLAIVVIAQIIRIWALSSLGKYWNTKIIVLPEAPVIEKGPYRFLRHPNYMVVVAEIAFVPLLFQAYWTAIVFSLLNAAMLMIRIPTEEAALQGETDYGERFKEKKRFWLV</sequence>
<evidence type="ECO:0000256" key="2">
    <source>
        <dbReference type="ARBA" id="ARBA00022692"/>
    </source>
</evidence>
<dbReference type="Pfam" id="PF04140">
    <property type="entry name" value="ICMT"/>
    <property type="match status" value="1"/>
</dbReference>
<dbReference type="InterPro" id="IPR052527">
    <property type="entry name" value="Metal_cation-efflux_comp"/>
</dbReference>
<accession>A0A268NWN2</accession>
<dbReference type="GO" id="GO:0032259">
    <property type="term" value="P:methylation"/>
    <property type="evidence" value="ECO:0007669"/>
    <property type="project" value="UniProtKB-KW"/>
</dbReference>